<dbReference type="Proteomes" id="UP000887569">
    <property type="component" value="Unplaced"/>
</dbReference>
<proteinExistence type="predicted"/>
<organism evidence="1 2">
    <name type="scientific">Parascaris univalens</name>
    <name type="common">Nematode worm</name>
    <dbReference type="NCBI Taxonomy" id="6257"/>
    <lineage>
        <taxon>Eukaryota</taxon>
        <taxon>Metazoa</taxon>
        <taxon>Ecdysozoa</taxon>
        <taxon>Nematoda</taxon>
        <taxon>Chromadorea</taxon>
        <taxon>Rhabditida</taxon>
        <taxon>Spirurina</taxon>
        <taxon>Ascaridomorpha</taxon>
        <taxon>Ascaridoidea</taxon>
        <taxon>Ascarididae</taxon>
        <taxon>Parascaris</taxon>
    </lineage>
</organism>
<dbReference type="WBParaSite" id="PgR006_g093_t01">
    <property type="protein sequence ID" value="PgR006_g093_t01"/>
    <property type="gene ID" value="PgR006_g093"/>
</dbReference>
<name>A0A915AEL7_PARUN</name>
<protein>
    <submittedName>
        <fullName evidence="2">Ubiquitin-like domain-containing protein</fullName>
    </submittedName>
</protein>
<evidence type="ECO:0000313" key="1">
    <source>
        <dbReference type="Proteomes" id="UP000887569"/>
    </source>
</evidence>
<keyword evidence="1" id="KW-1185">Reference proteome</keyword>
<accession>A0A915AEL7</accession>
<sequence>LFSASRNCSAGHLQTRSKGLIRGLLLLNVELHGPNVAKDVTVKDREF</sequence>
<reference evidence="2" key="1">
    <citation type="submission" date="2022-11" db="UniProtKB">
        <authorList>
            <consortium name="WormBaseParasite"/>
        </authorList>
    </citation>
    <scope>IDENTIFICATION</scope>
</reference>
<dbReference type="AlphaFoldDB" id="A0A915AEL7"/>
<evidence type="ECO:0000313" key="2">
    <source>
        <dbReference type="WBParaSite" id="PgR006_g093_t01"/>
    </source>
</evidence>